<proteinExistence type="predicted"/>
<dbReference type="GO" id="GO:0016787">
    <property type="term" value="F:hydrolase activity"/>
    <property type="evidence" value="ECO:0007669"/>
    <property type="project" value="UniProtKB-KW"/>
</dbReference>
<feature type="signal peptide" evidence="4">
    <location>
        <begin position="1"/>
        <end position="24"/>
    </location>
</feature>
<protein>
    <submittedName>
        <fullName evidence="6">Micrococcal nuclease-like protein</fullName>
    </submittedName>
</protein>
<dbReference type="AlphaFoldDB" id="A0A3G4RJC3"/>
<feature type="domain" description="TNase-like" evidence="5">
    <location>
        <begin position="25"/>
        <end position="161"/>
    </location>
</feature>
<organism evidence="6">
    <name type="scientific">Klebsiella pneumoniae</name>
    <dbReference type="NCBI Taxonomy" id="573"/>
    <lineage>
        <taxon>Bacteria</taxon>
        <taxon>Pseudomonadati</taxon>
        <taxon>Pseudomonadota</taxon>
        <taxon>Gammaproteobacteria</taxon>
        <taxon>Enterobacterales</taxon>
        <taxon>Enterobacteriaceae</taxon>
        <taxon>Klebsiella/Raoultella group</taxon>
        <taxon>Klebsiella</taxon>
        <taxon>Klebsiella pneumoniae complex</taxon>
    </lineage>
</organism>
<evidence type="ECO:0000256" key="2">
    <source>
        <dbReference type="ARBA" id="ARBA00022759"/>
    </source>
</evidence>
<evidence type="ECO:0000256" key="3">
    <source>
        <dbReference type="ARBA" id="ARBA00022801"/>
    </source>
</evidence>
<dbReference type="PROSITE" id="PS50830">
    <property type="entry name" value="TNASE_3"/>
    <property type="match status" value="1"/>
</dbReference>
<evidence type="ECO:0000259" key="5">
    <source>
        <dbReference type="PROSITE" id="PS50830"/>
    </source>
</evidence>
<dbReference type="RefSeq" id="WP_087653574.1">
    <property type="nucleotide sequence ID" value="NZ_JAJHGW010000044.1"/>
</dbReference>
<geneLocation type="plasmid" evidence="6">
    <name>pHNBF16</name>
</geneLocation>
<dbReference type="InterPro" id="IPR016071">
    <property type="entry name" value="Staphylococal_nuclease_OB-fold"/>
</dbReference>
<dbReference type="PANTHER" id="PTHR12302:SF3">
    <property type="entry name" value="SERINE_THREONINE-PROTEIN KINASE 31"/>
    <property type="match status" value="1"/>
</dbReference>
<dbReference type="PANTHER" id="PTHR12302">
    <property type="entry name" value="EBNA2 BINDING PROTEIN P100"/>
    <property type="match status" value="1"/>
</dbReference>
<dbReference type="Gene3D" id="2.40.50.90">
    <property type="match status" value="1"/>
</dbReference>
<dbReference type="GO" id="GO:0004519">
    <property type="term" value="F:endonuclease activity"/>
    <property type="evidence" value="ECO:0007669"/>
    <property type="project" value="UniProtKB-KW"/>
</dbReference>
<keyword evidence="3" id="KW-0378">Hydrolase</keyword>
<evidence type="ECO:0000313" key="6">
    <source>
        <dbReference type="EMBL" id="AYU65760.1"/>
    </source>
</evidence>
<keyword evidence="4" id="KW-0732">Signal</keyword>
<accession>A0A3G4RJC3</accession>
<dbReference type="InterPro" id="IPR035437">
    <property type="entry name" value="SNase_OB-fold_sf"/>
</dbReference>
<feature type="chain" id="PRO_5018201630" evidence="4">
    <location>
        <begin position="25"/>
        <end position="175"/>
    </location>
</feature>
<evidence type="ECO:0000256" key="4">
    <source>
        <dbReference type="SAM" id="SignalP"/>
    </source>
</evidence>
<keyword evidence="2" id="KW-0255">Endonuclease</keyword>
<evidence type="ECO:0000256" key="1">
    <source>
        <dbReference type="ARBA" id="ARBA00022722"/>
    </source>
</evidence>
<dbReference type="SUPFAM" id="SSF50199">
    <property type="entry name" value="Staphylococcal nuclease"/>
    <property type="match status" value="1"/>
</dbReference>
<name>A0A3G4RJC3_KLEPN</name>
<sequence>MKNYRLFLRSACAGFLLISLSSGAEELSGKIVRILDGDTVELVTLPANVPAVEVPVRVRLNGIDAPEKKQAYGQRSKQHLADLIGGKWVKVIFTKHDRYQRLLGDIVMKECKPECHTLDVNADMVNAGMAWAYRYHNEATSPKMASLEATARSRKQGLWKDSNPVEPWKWRREHH</sequence>
<keyword evidence="1" id="KW-0540">Nuclease</keyword>
<reference evidence="6" key="1">
    <citation type="submission" date="2018-10" db="EMBL/GenBank/DDBJ databases">
        <title>Complete sequence of plasmid pHNBF16.</title>
        <authorList>
            <person name="Liu J.H."/>
            <person name="Huang X."/>
            <person name="Luo J."/>
        </authorList>
    </citation>
    <scope>NUCLEOTIDE SEQUENCE</scope>
    <source>
        <strain evidence="6">6BF16CTX</strain>
        <plasmid evidence="6">pHNBF16</plasmid>
    </source>
</reference>
<dbReference type="SMART" id="SM00318">
    <property type="entry name" value="SNc"/>
    <property type="match status" value="1"/>
</dbReference>
<dbReference type="EMBL" id="MK079571">
    <property type="protein sequence ID" value="AYU65760.1"/>
    <property type="molecule type" value="Genomic_DNA"/>
</dbReference>
<dbReference type="Pfam" id="PF00565">
    <property type="entry name" value="SNase"/>
    <property type="match status" value="1"/>
</dbReference>
<keyword evidence="6" id="KW-0614">Plasmid</keyword>